<gene>
    <name evidence="5" type="ORF">M430DRAFT_96974</name>
</gene>
<protein>
    <recommendedName>
        <fullName evidence="7">G domain-containing protein</fullName>
    </recommendedName>
</protein>
<evidence type="ECO:0000313" key="6">
    <source>
        <dbReference type="Proteomes" id="UP000241818"/>
    </source>
</evidence>
<feature type="region of interest" description="Disordered" evidence="2">
    <location>
        <begin position="406"/>
        <end position="475"/>
    </location>
</feature>
<reference evidence="5 6" key="1">
    <citation type="journal article" date="2018" name="New Phytol.">
        <title>Comparative genomics and transcriptomics depict ericoid mycorrhizal fungi as versatile saprotrophs and plant mutualists.</title>
        <authorList>
            <person name="Martino E."/>
            <person name="Morin E."/>
            <person name="Grelet G.A."/>
            <person name="Kuo A."/>
            <person name="Kohler A."/>
            <person name="Daghino S."/>
            <person name="Barry K.W."/>
            <person name="Cichocki N."/>
            <person name="Clum A."/>
            <person name="Dockter R.B."/>
            <person name="Hainaut M."/>
            <person name="Kuo R.C."/>
            <person name="LaButti K."/>
            <person name="Lindahl B.D."/>
            <person name="Lindquist E.A."/>
            <person name="Lipzen A."/>
            <person name="Khouja H.R."/>
            <person name="Magnuson J."/>
            <person name="Murat C."/>
            <person name="Ohm R.A."/>
            <person name="Singer S.W."/>
            <person name="Spatafora J.W."/>
            <person name="Wang M."/>
            <person name="Veneault-Fourrey C."/>
            <person name="Henrissat B."/>
            <person name="Grigoriev I.V."/>
            <person name="Martin F.M."/>
            <person name="Perotto S."/>
        </authorList>
    </citation>
    <scope>NUCLEOTIDE SEQUENCE [LARGE SCALE GENOMIC DNA]</scope>
    <source>
        <strain evidence="5 6">ATCC 22711</strain>
    </source>
</reference>
<dbReference type="STRING" id="857342.A0A2T3B862"/>
<dbReference type="InterPro" id="IPR027417">
    <property type="entry name" value="P-loop_NTPase"/>
</dbReference>
<dbReference type="PANTHER" id="PTHR36681">
    <property type="entry name" value="NUCLEAR GTPASE, GERMINAL CENTER-ASSOCIATED, TANDEM DUPLICATE 3"/>
    <property type="match status" value="1"/>
</dbReference>
<name>A0A2T3B862_AMORE</name>
<proteinExistence type="predicted"/>
<feature type="coiled-coil region" evidence="1">
    <location>
        <begin position="477"/>
        <end position="525"/>
    </location>
</feature>
<evidence type="ECO:0000259" key="3">
    <source>
        <dbReference type="Pfam" id="PF00350"/>
    </source>
</evidence>
<dbReference type="InterPro" id="IPR045063">
    <property type="entry name" value="Dynamin_N"/>
</dbReference>
<evidence type="ECO:0000256" key="1">
    <source>
        <dbReference type="SAM" id="Coils"/>
    </source>
</evidence>
<feature type="region of interest" description="Disordered" evidence="2">
    <location>
        <begin position="971"/>
        <end position="1018"/>
    </location>
</feature>
<dbReference type="AlphaFoldDB" id="A0A2T3B862"/>
<evidence type="ECO:0000259" key="4">
    <source>
        <dbReference type="Pfam" id="PF24564"/>
    </source>
</evidence>
<dbReference type="SUPFAM" id="SSF52540">
    <property type="entry name" value="P-loop containing nucleoside triphosphate hydrolases"/>
    <property type="match status" value="1"/>
</dbReference>
<feature type="domain" description="DUF7605" evidence="4">
    <location>
        <begin position="724"/>
        <end position="898"/>
    </location>
</feature>
<keyword evidence="1" id="KW-0175">Coiled coil</keyword>
<dbReference type="GeneID" id="36578082"/>
<dbReference type="Pfam" id="PF00350">
    <property type="entry name" value="Dynamin_N"/>
    <property type="match status" value="1"/>
</dbReference>
<feature type="domain" description="Dynamin N-terminal" evidence="3">
    <location>
        <begin position="71"/>
        <end position="315"/>
    </location>
</feature>
<dbReference type="Pfam" id="PF24564">
    <property type="entry name" value="DUF7605"/>
    <property type="match status" value="1"/>
</dbReference>
<dbReference type="RefSeq" id="XP_024723106.1">
    <property type="nucleotide sequence ID" value="XM_024870001.1"/>
</dbReference>
<keyword evidence="6" id="KW-1185">Reference proteome</keyword>
<accession>A0A2T3B862</accession>
<feature type="compositionally biased region" description="Acidic residues" evidence="2">
    <location>
        <begin position="441"/>
        <end position="467"/>
    </location>
</feature>
<evidence type="ECO:0008006" key="7">
    <source>
        <dbReference type="Google" id="ProtNLM"/>
    </source>
</evidence>
<dbReference type="EMBL" id="KZ679008">
    <property type="protein sequence ID" value="PSS23060.1"/>
    <property type="molecule type" value="Genomic_DNA"/>
</dbReference>
<organism evidence="5 6">
    <name type="scientific">Amorphotheca resinae ATCC 22711</name>
    <dbReference type="NCBI Taxonomy" id="857342"/>
    <lineage>
        <taxon>Eukaryota</taxon>
        <taxon>Fungi</taxon>
        <taxon>Dikarya</taxon>
        <taxon>Ascomycota</taxon>
        <taxon>Pezizomycotina</taxon>
        <taxon>Leotiomycetes</taxon>
        <taxon>Helotiales</taxon>
        <taxon>Amorphothecaceae</taxon>
        <taxon>Amorphotheca</taxon>
    </lineage>
</organism>
<dbReference type="OrthoDB" id="3598281at2759"/>
<dbReference type="InterPro" id="IPR056024">
    <property type="entry name" value="DUF7605"/>
</dbReference>
<feature type="compositionally biased region" description="Basic and acidic residues" evidence="2">
    <location>
        <begin position="989"/>
        <end position="1012"/>
    </location>
</feature>
<dbReference type="PANTHER" id="PTHR36681:SF3">
    <property type="entry name" value="NUCLEAR GTPASE, GERMINAL CENTER-ASSOCIATED, TANDEM DUPLICATE 3"/>
    <property type="match status" value="1"/>
</dbReference>
<sequence>MPTHASRFTRLQKIIEEGFPERLEAEVRKNQSLLDNLKIKLAGATEQSDVRSFLQQIETLRNEKIDTPTIIGVVGNTGAGKSSVINAILEEERLVPTNCMRACTAVVTEMSWNTSDDENAKYRADIEFIQASDWEKDLRLSLTELIDSSGQVSKECHNPDSEAGVAYAKIKAVYPNKTNKMLASSTVEQLMNEPGVRELLGETRKIEKARPEPFYRALQHYVDSKEKTTGQKKKETGEKKSMEFWPLIKVVRIYTKADVLSTGAVIVDLPGVHDSNAARAAVAAGYMKQCTGLWIVAPITRAVDDKAAKSLLGESFKRQLKYDGIYSRVTFICSKTDDISIMEASNSLNLEEQMSEDWAKIDDIDGKIRGLKKSLKELRDSRGLYSELVNDADDEIEKWESLKDDLEDGKEVWPPSDKSKKRKRSAEPGQRAKKSKRSIADGDDSNDGSDLEDEEHDSEASEAESDPEPEKGDPLTMEAIEEKLSQLKEDKKRARKERSSLDAKSKTLNEEIDALDKEKDAIERAISAICIKGRNDYSKGAIQTDFAAGIKELDQENAQEQDETNFNPEEDIRDYEEVARSLPVFCCSARAYQQMSGRLQRDSAVPGFRSLEETEIPQLQQHCKHLTEGVRTSNCRRFLTNFSQLMNSLSLWASNDGTGIMISDAQRTAETRFLKSRLQKLEASLDKAVKDCLSDMNEALAENIFENFGDVIQQAAAQALPTARKWGAPVNKENREAGGFYWATYKALCRRNGIFTNAVGSHDLNLQLCEPIIKHLAGHWEKAFARRLPGVLQSFTRKSKGLLTAFHQEIEARSMKQGVGTAGLAMLGQQLRNYEAIFANFTAQMIEVINTLQRDANREFTPVIASKLASAYEWCAAEVGGGQFMRMKEHMTSHVSSNLDMFAESCEEVKKRLIDMCGQVAKSMASKADEVFTNMSRDYTEVISGTRVEGQMMPKWERLMRAEIAKAIEDSEMADEELEDSSQTAGLADFHEDNTKKEGSIEEDRISGDTKSKQSSPF</sequence>
<evidence type="ECO:0000256" key="2">
    <source>
        <dbReference type="SAM" id="MobiDB-lite"/>
    </source>
</evidence>
<dbReference type="Gene3D" id="3.40.50.300">
    <property type="entry name" value="P-loop containing nucleotide triphosphate hydrolases"/>
    <property type="match status" value="1"/>
</dbReference>
<dbReference type="Proteomes" id="UP000241818">
    <property type="component" value="Unassembled WGS sequence"/>
</dbReference>
<evidence type="ECO:0000313" key="5">
    <source>
        <dbReference type="EMBL" id="PSS23060.1"/>
    </source>
</evidence>
<feature type="compositionally biased region" description="Acidic residues" evidence="2">
    <location>
        <begin position="971"/>
        <end position="980"/>
    </location>
</feature>
<dbReference type="InParanoid" id="A0A2T3B862"/>